<accession>A0A0F9FPR3</accession>
<evidence type="ECO:0000313" key="1">
    <source>
        <dbReference type="EMBL" id="KKL88499.1"/>
    </source>
</evidence>
<comment type="caution">
    <text evidence="1">The sequence shown here is derived from an EMBL/GenBank/DDBJ whole genome shotgun (WGS) entry which is preliminary data.</text>
</comment>
<sequence>MDCPHVLYNAEYLMGRMASCFVCYDVFKLLPQHLRMAGFTRGTALSGDKGWRAKIICGGDCLENLKKHAGLGAMSLEQIMKKSLSDALGDSRSESEQEHSLLADLVKQAHEG</sequence>
<dbReference type="AlphaFoldDB" id="A0A0F9FPR3"/>
<dbReference type="EMBL" id="LAZR01020549">
    <property type="protein sequence ID" value="KKL88499.1"/>
    <property type="molecule type" value="Genomic_DNA"/>
</dbReference>
<proteinExistence type="predicted"/>
<reference evidence="1" key="1">
    <citation type="journal article" date="2015" name="Nature">
        <title>Complex archaea that bridge the gap between prokaryotes and eukaryotes.</title>
        <authorList>
            <person name="Spang A."/>
            <person name="Saw J.H."/>
            <person name="Jorgensen S.L."/>
            <person name="Zaremba-Niedzwiedzka K."/>
            <person name="Martijn J."/>
            <person name="Lind A.E."/>
            <person name="van Eijk R."/>
            <person name="Schleper C."/>
            <person name="Guy L."/>
            <person name="Ettema T.J."/>
        </authorList>
    </citation>
    <scope>NUCLEOTIDE SEQUENCE</scope>
</reference>
<protein>
    <submittedName>
        <fullName evidence="1">Uncharacterized protein</fullName>
    </submittedName>
</protein>
<organism evidence="1">
    <name type="scientific">marine sediment metagenome</name>
    <dbReference type="NCBI Taxonomy" id="412755"/>
    <lineage>
        <taxon>unclassified sequences</taxon>
        <taxon>metagenomes</taxon>
        <taxon>ecological metagenomes</taxon>
    </lineage>
</organism>
<name>A0A0F9FPR3_9ZZZZ</name>
<gene>
    <name evidence="1" type="ORF">LCGC14_1924110</name>
</gene>